<evidence type="ECO:0000256" key="5">
    <source>
        <dbReference type="ARBA" id="ARBA00022679"/>
    </source>
</evidence>
<dbReference type="Pfam" id="PF00155">
    <property type="entry name" value="Aminotran_1_2"/>
    <property type="match status" value="1"/>
</dbReference>
<comment type="subunit">
    <text evidence="3">Homodimer.</text>
</comment>
<dbReference type="InterPro" id="IPR004839">
    <property type="entry name" value="Aminotransferase_I/II_large"/>
</dbReference>
<dbReference type="FunFam" id="3.40.640.10:FF:000033">
    <property type="entry name" value="Aspartate aminotransferase"/>
    <property type="match status" value="1"/>
</dbReference>
<evidence type="ECO:0000256" key="6">
    <source>
        <dbReference type="ARBA" id="ARBA00022898"/>
    </source>
</evidence>
<reference evidence="10" key="1">
    <citation type="journal article" date="2014" name="Int. J. Syst. Evol. Microbiol.">
        <title>Complete genome sequence of Corynebacterium casei LMG S-19264T (=DSM 44701T), isolated from a smear-ripened cheese.</title>
        <authorList>
            <consortium name="US DOE Joint Genome Institute (JGI-PGF)"/>
            <person name="Walter F."/>
            <person name="Albersmeier A."/>
            <person name="Kalinowski J."/>
            <person name="Ruckert C."/>
        </authorList>
    </citation>
    <scope>NUCLEOTIDE SEQUENCE</scope>
    <source>
        <strain evidence="10">CGMCC 1.15095</strain>
    </source>
</reference>
<organism evidence="10 11">
    <name type="scientific">Novosphingobium endophyticum</name>
    <dbReference type="NCBI Taxonomy" id="1955250"/>
    <lineage>
        <taxon>Bacteria</taxon>
        <taxon>Pseudomonadati</taxon>
        <taxon>Pseudomonadota</taxon>
        <taxon>Alphaproteobacteria</taxon>
        <taxon>Sphingomonadales</taxon>
        <taxon>Sphingomonadaceae</taxon>
        <taxon>Novosphingobium</taxon>
    </lineage>
</organism>
<evidence type="ECO:0000313" key="10">
    <source>
        <dbReference type="EMBL" id="GGC14749.1"/>
    </source>
</evidence>
<comment type="catalytic activity">
    <reaction evidence="7">
        <text>L-aspartate + 2-oxoglutarate = oxaloacetate + L-glutamate</text>
        <dbReference type="Rhea" id="RHEA:21824"/>
        <dbReference type="ChEBI" id="CHEBI:16452"/>
        <dbReference type="ChEBI" id="CHEBI:16810"/>
        <dbReference type="ChEBI" id="CHEBI:29985"/>
        <dbReference type="ChEBI" id="CHEBI:29991"/>
        <dbReference type="EC" id="2.6.1.1"/>
    </reaction>
</comment>
<keyword evidence="5 8" id="KW-0808">Transferase</keyword>
<proteinExistence type="inferred from homology"/>
<protein>
    <recommendedName>
        <fullName evidence="8">Aminotransferase</fullName>
        <ecNumber evidence="8">2.6.1.-</ecNumber>
    </recommendedName>
</protein>
<dbReference type="Gene3D" id="3.90.1150.10">
    <property type="entry name" value="Aspartate Aminotransferase, domain 1"/>
    <property type="match status" value="1"/>
</dbReference>
<dbReference type="InterPro" id="IPR015422">
    <property type="entry name" value="PyrdxlP-dep_Trfase_small"/>
</dbReference>
<comment type="similarity">
    <text evidence="2 8">Belongs to the class-I pyridoxal-phosphate-dependent aminotransferase family.</text>
</comment>
<keyword evidence="4 8" id="KW-0032">Aminotransferase</keyword>
<evidence type="ECO:0000256" key="4">
    <source>
        <dbReference type="ARBA" id="ARBA00022576"/>
    </source>
</evidence>
<dbReference type="SUPFAM" id="SSF53383">
    <property type="entry name" value="PLP-dependent transferases"/>
    <property type="match status" value="1"/>
</dbReference>
<evidence type="ECO:0000256" key="7">
    <source>
        <dbReference type="ARBA" id="ARBA00049185"/>
    </source>
</evidence>
<evidence type="ECO:0000256" key="1">
    <source>
        <dbReference type="ARBA" id="ARBA00001933"/>
    </source>
</evidence>
<evidence type="ECO:0000259" key="9">
    <source>
        <dbReference type="Pfam" id="PF00155"/>
    </source>
</evidence>
<dbReference type="PROSITE" id="PS00105">
    <property type="entry name" value="AA_TRANSFER_CLASS_1"/>
    <property type="match status" value="1"/>
</dbReference>
<dbReference type="PANTHER" id="PTHR46383:SF1">
    <property type="entry name" value="ASPARTATE AMINOTRANSFERASE"/>
    <property type="match status" value="1"/>
</dbReference>
<evidence type="ECO:0000256" key="3">
    <source>
        <dbReference type="ARBA" id="ARBA00011738"/>
    </source>
</evidence>
<dbReference type="InterPro" id="IPR004838">
    <property type="entry name" value="NHTrfase_class1_PyrdxlP-BS"/>
</dbReference>
<reference evidence="10" key="2">
    <citation type="submission" date="2020-09" db="EMBL/GenBank/DDBJ databases">
        <authorList>
            <person name="Sun Q."/>
            <person name="Zhou Y."/>
        </authorList>
    </citation>
    <scope>NUCLEOTIDE SEQUENCE</scope>
    <source>
        <strain evidence="10">CGMCC 1.15095</strain>
    </source>
</reference>
<dbReference type="InterPro" id="IPR015424">
    <property type="entry name" value="PyrdxlP-dep_Trfase"/>
</dbReference>
<comment type="cofactor">
    <cofactor evidence="1 8">
        <name>pyridoxal 5'-phosphate</name>
        <dbReference type="ChEBI" id="CHEBI:597326"/>
    </cofactor>
</comment>
<comment type="caution">
    <text evidence="10">The sequence shown here is derived from an EMBL/GenBank/DDBJ whole genome shotgun (WGS) entry which is preliminary data.</text>
</comment>
<dbReference type="PANTHER" id="PTHR46383">
    <property type="entry name" value="ASPARTATE AMINOTRANSFERASE"/>
    <property type="match status" value="1"/>
</dbReference>
<name>A0A916TWB4_9SPHN</name>
<dbReference type="GO" id="GO:0006520">
    <property type="term" value="P:amino acid metabolic process"/>
    <property type="evidence" value="ECO:0007669"/>
    <property type="project" value="InterPro"/>
</dbReference>
<keyword evidence="11" id="KW-1185">Reference proteome</keyword>
<dbReference type="EMBL" id="BMHK01000046">
    <property type="protein sequence ID" value="GGC14749.1"/>
    <property type="molecule type" value="Genomic_DNA"/>
</dbReference>
<gene>
    <name evidence="10" type="ORF">GCM10011494_36970</name>
</gene>
<sequence length="406" mass="43034">MSVKLSERLTRLRPSPSMAAIDEIARLRREGHEILSLTVGEPDFPTPPHVIEAAVKALHDGETRYTSAAGIPALKRAICDTFRKGGLTYSEGEIALGAGAKQLIFSAFAATLDAGDEVVVPAPYWVSYPDIVDLFDARPVIVRCPAAAGFRLTPAALEAALTDRTRWLVINSPNNPTGVVYSAEELSAFGAVLARYPKCLVMSDEIYEHFVYDGHQFTSFAVANPELEDRVLTINGVSKAYAMTGFRLGYAGGPAWLAAAIRNLITQDTSCANSISQHAAVAALTGDQSSLAINRAQYEGRRDRLISGIGAVPGMRCLAPEGAFYVYASVAGLIGARTPAGETLQTDSDVASYFLREAKVATIAGPAYGLSPYLRLSFATTVEVIDRACAAIAAAAADLDGIAEGT</sequence>
<accession>A0A916TWB4</accession>
<dbReference type="InterPro" id="IPR015421">
    <property type="entry name" value="PyrdxlP-dep_Trfase_major"/>
</dbReference>
<dbReference type="EC" id="2.6.1.-" evidence="8"/>
<dbReference type="InterPro" id="IPR050596">
    <property type="entry name" value="AspAT/PAT-like"/>
</dbReference>
<keyword evidence="6" id="KW-0663">Pyridoxal phosphate</keyword>
<dbReference type="GO" id="GO:0030170">
    <property type="term" value="F:pyridoxal phosphate binding"/>
    <property type="evidence" value="ECO:0007669"/>
    <property type="project" value="InterPro"/>
</dbReference>
<dbReference type="CDD" id="cd00609">
    <property type="entry name" value="AAT_like"/>
    <property type="match status" value="1"/>
</dbReference>
<dbReference type="Proteomes" id="UP000608154">
    <property type="component" value="Unassembled WGS sequence"/>
</dbReference>
<feature type="domain" description="Aminotransferase class I/classII large" evidence="9">
    <location>
        <begin position="33"/>
        <end position="392"/>
    </location>
</feature>
<dbReference type="AlphaFoldDB" id="A0A916TWB4"/>
<evidence type="ECO:0000256" key="2">
    <source>
        <dbReference type="ARBA" id="ARBA00007441"/>
    </source>
</evidence>
<dbReference type="GO" id="GO:0004069">
    <property type="term" value="F:L-aspartate:2-oxoglutarate aminotransferase activity"/>
    <property type="evidence" value="ECO:0007669"/>
    <property type="project" value="UniProtKB-EC"/>
</dbReference>
<dbReference type="RefSeq" id="WP_188773041.1">
    <property type="nucleotide sequence ID" value="NZ_BMHK01000046.1"/>
</dbReference>
<evidence type="ECO:0000256" key="8">
    <source>
        <dbReference type="RuleBase" id="RU000481"/>
    </source>
</evidence>
<dbReference type="Gene3D" id="3.40.640.10">
    <property type="entry name" value="Type I PLP-dependent aspartate aminotransferase-like (Major domain)"/>
    <property type="match status" value="1"/>
</dbReference>
<evidence type="ECO:0000313" key="11">
    <source>
        <dbReference type="Proteomes" id="UP000608154"/>
    </source>
</evidence>